<dbReference type="Gene3D" id="3.40.50.1820">
    <property type="entry name" value="alpha/beta hydrolase"/>
    <property type="match status" value="1"/>
</dbReference>
<protein>
    <recommendedName>
        <fullName evidence="3">Alpha/beta hydrolase fold-3 domain-containing protein</fullName>
    </recommendedName>
</protein>
<organism evidence="4 5">
    <name type="scientific">Halomonas huangheensis</name>
    <dbReference type="NCBI Taxonomy" id="1178482"/>
    <lineage>
        <taxon>Bacteria</taxon>
        <taxon>Pseudomonadati</taxon>
        <taxon>Pseudomonadota</taxon>
        <taxon>Gammaproteobacteria</taxon>
        <taxon>Oceanospirillales</taxon>
        <taxon>Halomonadaceae</taxon>
        <taxon>Halomonas</taxon>
    </lineage>
</organism>
<dbReference type="PANTHER" id="PTHR23024:SF24">
    <property type="entry name" value="ALPHA_BETA HYDROLASE FOLD-3 DOMAIN-CONTAINING PROTEIN"/>
    <property type="match status" value="1"/>
</dbReference>
<gene>
    <name evidence="4" type="ORF">BJB45_00295</name>
</gene>
<dbReference type="PANTHER" id="PTHR23024">
    <property type="entry name" value="ARYLACETAMIDE DEACETYLASE"/>
    <property type="match status" value="1"/>
</dbReference>
<comment type="caution">
    <text evidence="4">The sequence shown here is derived from an EMBL/GenBank/DDBJ whole genome shotgun (WGS) entry which is preliminary data.</text>
</comment>
<evidence type="ECO:0000313" key="5">
    <source>
        <dbReference type="Proteomes" id="UP000019113"/>
    </source>
</evidence>
<dbReference type="eggNOG" id="COG0657">
    <property type="taxonomic scope" value="Bacteria"/>
</dbReference>
<accession>W1N3Q3</accession>
<evidence type="ECO:0000259" key="3">
    <source>
        <dbReference type="Pfam" id="PF07859"/>
    </source>
</evidence>
<feature type="domain" description="Alpha/beta hydrolase fold-3" evidence="3">
    <location>
        <begin position="77"/>
        <end position="257"/>
    </location>
</feature>
<dbReference type="STRING" id="1178482.AR456_01855"/>
<dbReference type="PROSITE" id="PS01173">
    <property type="entry name" value="LIPASE_GDXG_HIS"/>
    <property type="match status" value="1"/>
</dbReference>
<reference evidence="4 5" key="1">
    <citation type="submission" date="2013-08" db="EMBL/GenBank/DDBJ databases">
        <title>draft genome of Halomonas huanghegensis, strain BJGMM-B45T.</title>
        <authorList>
            <person name="Miao C."/>
            <person name="Wan Y."/>
            <person name="Jin W."/>
        </authorList>
    </citation>
    <scope>NUCLEOTIDE SEQUENCE [LARGE SCALE GENOMIC DNA]</scope>
    <source>
        <strain evidence="4 5">BJGMM-B45</strain>
    </source>
</reference>
<keyword evidence="2" id="KW-0378">Hydrolase</keyword>
<dbReference type="RefSeq" id="WP_021819634.1">
    <property type="nucleotide sequence ID" value="NZ_AVBC01000039.1"/>
</dbReference>
<proteinExistence type="inferred from homology"/>
<dbReference type="GO" id="GO:0016787">
    <property type="term" value="F:hydrolase activity"/>
    <property type="evidence" value="ECO:0007669"/>
    <property type="project" value="UniProtKB-KW"/>
</dbReference>
<dbReference type="InterPro" id="IPR050466">
    <property type="entry name" value="Carboxylest/Gibb_receptor"/>
</dbReference>
<dbReference type="Pfam" id="PF07859">
    <property type="entry name" value="Abhydrolase_3"/>
    <property type="match status" value="1"/>
</dbReference>
<keyword evidence="5" id="KW-1185">Reference proteome</keyword>
<name>W1N3Q3_9GAMM</name>
<evidence type="ECO:0000313" key="4">
    <source>
        <dbReference type="EMBL" id="ERL49590.1"/>
    </source>
</evidence>
<sequence>MTIDDFISRYEAGMQALVRLPRSQALSAYERLAATFYHHDERIQQIDDRLAGVGIKRFKCQWQPPRESPIQPPQAPIVYIHGGGWTYGSSDSHRAAAQGLALGLEREVISVNYRLLPEANYLTALEDCLAVIRHVSPAVIAGDSAGGRLAIDAVHQYRRGGANVVLGLIYPVVDTPRLELLGPDAPLFSRADVLSAWQLIADEAPRWCDQQPPAPGIEILSVEHDPLSPMIAQAAARWRHQGAVVGEHMAHGMVHSALQAYMSLDNMASAWQHFCQALRTQIQHQQSSQHRRVP</sequence>
<dbReference type="SUPFAM" id="SSF53474">
    <property type="entry name" value="alpha/beta-Hydrolases"/>
    <property type="match status" value="1"/>
</dbReference>
<dbReference type="OrthoDB" id="5729797at2"/>
<dbReference type="InterPro" id="IPR002168">
    <property type="entry name" value="Lipase_GDXG_HIS_AS"/>
</dbReference>
<dbReference type="Proteomes" id="UP000019113">
    <property type="component" value="Unassembled WGS sequence"/>
</dbReference>
<dbReference type="InterPro" id="IPR029058">
    <property type="entry name" value="AB_hydrolase_fold"/>
</dbReference>
<comment type="similarity">
    <text evidence="1">Belongs to the 'GDXG' lipolytic enzyme family.</text>
</comment>
<dbReference type="AlphaFoldDB" id="W1N3Q3"/>
<dbReference type="InterPro" id="IPR013094">
    <property type="entry name" value="AB_hydrolase_3"/>
</dbReference>
<dbReference type="KEGG" id="hhu:AR456_01855"/>
<dbReference type="PATRIC" id="fig|1178482.3.peg.2684"/>
<dbReference type="EMBL" id="AVBC01000039">
    <property type="protein sequence ID" value="ERL49590.1"/>
    <property type="molecule type" value="Genomic_DNA"/>
</dbReference>
<evidence type="ECO:0000256" key="1">
    <source>
        <dbReference type="ARBA" id="ARBA00010515"/>
    </source>
</evidence>
<evidence type="ECO:0000256" key="2">
    <source>
        <dbReference type="ARBA" id="ARBA00022801"/>
    </source>
</evidence>